<evidence type="ECO:0008006" key="3">
    <source>
        <dbReference type="Google" id="ProtNLM"/>
    </source>
</evidence>
<reference evidence="1 2" key="1">
    <citation type="submission" date="2014-05" db="EMBL/GenBank/DDBJ databases">
        <authorList>
            <person name="Daugherty S.C."/>
            <person name="Tallon L.J."/>
            <person name="Sadzewicz L."/>
            <person name="Kilian M."/>
            <person name="Tettelin H."/>
        </authorList>
    </citation>
    <scope>NUCLEOTIDE SEQUENCE [LARGE SCALE GENOMIC DNA]</scope>
    <source>
        <strain evidence="1 2">SK1126</strain>
    </source>
</reference>
<dbReference type="AlphaFoldDB" id="A0A081PTL8"/>
<organism evidence="1 2">
    <name type="scientific">Streptococcus mitis</name>
    <dbReference type="NCBI Taxonomy" id="28037"/>
    <lineage>
        <taxon>Bacteria</taxon>
        <taxon>Bacillati</taxon>
        <taxon>Bacillota</taxon>
        <taxon>Bacilli</taxon>
        <taxon>Lactobacillales</taxon>
        <taxon>Streptococcaceae</taxon>
        <taxon>Streptococcus</taxon>
        <taxon>Streptococcus mitis group</taxon>
    </lineage>
</organism>
<dbReference type="RefSeq" id="WP_033681341.1">
    <property type="nucleotide sequence ID" value="NZ_JPFT01000003.1"/>
</dbReference>
<sequence length="106" mass="11808">MKAKYGNQIVDVWEIGQATPKPSWVEEAFQKNYMVWLDNHVCILMAGLNTSLATNIKFGLVGTVGGGFAGYGMYVLGYPGDYIDITNHRVVSAKTFHKSYQILEND</sequence>
<name>A0A081PTL8_STRMT</name>
<dbReference type="Proteomes" id="UP000028093">
    <property type="component" value="Unassembled WGS sequence"/>
</dbReference>
<evidence type="ECO:0000313" key="1">
    <source>
        <dbReference type="EMBL" id="KEQ34041.1"/>
    </source>
</evidence>
<dbReference type="PATRIC" id="fig|28037.99.peg.325"/>
<gene>
    <name evidence="1" type="ORF">SK1126_0366</name>
</gene>
<accession>A0A081PTL8</accession>
<dbReference type="EMBL" id="JPFT01000003">
    <property type="protein sequence ID" value="KEQ34041.1"/>
    <property type="molecule type" value="Genomic_DNA"/>
</dbReference>
<protein>
    <recommendedName>
        <fullName evidence="3">Role in replication</fullName>
    </recommendedName>
</protein>
<comment type="caution">
    <text evidence="1">The sequence shown here is derived from an EMBL/GenBank/DDBJ whole genome shotgun (WGS) entry which is preliminary data.</text>
</comment>
<evidence type="ECO:0000313" key="2">
    <source>
        <dbReference type="Proteomes" id="UP000028093"/>
    </source>
</evidence>
<proteinExistence type="predicted"/>